<accession>A0A940XZF6</accession>
<dbReference type="AlphaFoldDB" id="A0A940XZF6"/>
<proteinExistence type="inferred from homology"/>
<keyword evidence="2 3" id="KW-0560">Oxidoreductase</keyword>
<dbReference type="InterPro" id="IPR036291">
    <property type="entry name" value="NAD(P)-bd_dom_sf"/>
</dbReference>
<dbReference type="EMBL" id="JAGPYQ010000001">
    <property type="protein sequence ID" value="MBQ0850507.1"/>
    <property type="molecule type" value="Genomic_DNA"/>
</dbReference>
<dbReference type="PROSITE" id="PS00061">
    <property type="entry name" value="ADH_SHORT"/>
    <property type="match status" value="1"/>
</dbReference>
<dbReference type="InterPro" id="IPR002347">
    <property type="entry name" value="SDR_fam"/>
</dbReference>
<dbReference type="GO" id="GO:0047936">
    <property type="term" value="F:glucose 1-dehydrogenase [NAD(P)+] activity"/>
    <property type="evidence" value="ECO:0007669"/>
    <property type="project" value="UniProtKB-EC"/>
</dbReference>
<dbReference type="SUPFAM" id="SSF51735">
    <property type="entry name" value="NAD(P)-binding Rossmann-fold domains"/>
    <property type="match status" value="1"/>
</dbReference>
<dbReference type="FunFam" id="3.40.50.720:FF:000084">
    <property type="entry name" value="Short-chain dehydrogenase reductase"/>
    <property type="match status" value="1"/>
</dbReference>
<dbReference type="Proteomes" id="UP000677413">
    <property type="component" value="Unassembled WGS sequence"/>
</dbReference>
<dbReference type="Gene3D" id="3.40.50.720">
    <property type="entry name" value="NAD(P)-binding Rossmann-like Domain"/>
    <property type="match status" value="1"/>
</dbReference>
<dbReference type="PRINTS" id="PR00081">
    <property type="entry name" value="GDHRDH"/>
</dbReference>
<comment type="similarity">
    <text evidence="1">Belongs to the short-chain dehydrogenases/reductases (SDR) family.</text>
</comment>
<keyword evidence="4" id="KW-1185">Reference proteome</keyword>
<dbReference type="NCBIfam" id="NF005559">
    <property type="entry name" value="PRK07231.1"/>
    <property type="match status" value="1"/>
</dbReference>
<dbReference type="Pfam" id="PF13561">
    <property type="entry name" value="adh_short_C2"/>
    <property type="match status" value="1"/>
</dbReference>
<dbReference type="CDD" id="cd05233">
    <property type="entry name" value="SDR_c"/>
    <property type="match status" value="1"/>
</dbReference>
<dbReference type="PANTHER" id="PTHR24321:SF14">
    <property type="entry name" value="SHORT-CHAIN TYPE DEHYDROGENASE_REDUCTASE BLR2146-RELATED"/>
    <property type="match status" value="1"/>
</dbReference>
<reference evidence="3 4" key="1">
    <citation type="submission" date="2021-04" db="EMBL/GenBank/DDBJ databases">
        <authorList>
            <person name="Tang X."/>
            <person name="Zhou X."/>
            <person name="Chen X."/>
            <person name="Cernava T."/>
            <person name="Zhang C."/>
        </authorList>
    </citation>
    <scope>NUCLEOTIDE SEQUENCE [LARGE SCALE GENOMIC DNA]</scope>
    <source>
        <strain evidence="3 4">BH-SS-21</strain>
    </source>
</reference>
<evidence type="ECO:0000256" key="2">
    <source>
        <dbReference type="ARBA" id="ARBA00023002"/>
    </source>
</evidence>
<dbReference type="EC" id="1.1.1.47" evidence="3"/>
<dbReference type="InterPro" id="IPR020904">
    <property type="entry name" value="Sc_DH/Rdtase_CS"/>
</dbReference>
<comment type="caution">
    <text evidence="3">The sequence shown here is derived from an EMBL/GenBank/DDBJ whole genome shotgun (WGS) entry which is preliminary data.</text>
</comment>
<dbReference type="PRINTS" id="PR00080">
    <property type="entry name" value="SDRFAMILY"/>
</dbReference>
<evidence type="ECO:0000313" key="3">
    <source>
        <dbReference type="EMBL" id="MBQ0850507.1"/>
    </source>
</evidence>
<organism evidence="3 4">
    <name type="scientific">Streptomyces liliiviolaceus</name>
    <dbReference type="NCBI Taxonomy" id="2823109"/>
    <lineage>
        <taxon>Bacteria</taxon>
        <taxon>Bacillati</taxon>
        <taxon>Actinomycetota</taxon>
        <taxon>Actinomycetes</taxon>
        <taxon>Kitasatosporales</taxon>
        <taxon>Streptomycetaceae</taxon>
        <taxon>Streptomyces</taxon>
    </lineage>
</organism>
<evidence type="ECO:0000256" key="1">
    <source>
        <dbReference type="ARBA" id="ARBA00006484"/>
    </source>
</evidence>
<gene>
    <name evidence="3" type="ORF">J8N05_20220</name>
</gene>
<name>A0A940XZF6_9ACTN</name>
<dbReference type="RefSeq" id="WP_210884721.1">
    <property type="nucleotide sequence ID" value="NZ_JAGPYQ010000001.1"/>
</dbReference>
<protein>
    <submittedName>
        <fullName evidence="3">Glucose 1-dehydrogenase</fullName>
        <ecNumber evidence="3">1.1.1.47</ecNumber>
    </submittedName>
</protein>
<sequence>MTNATQSLVGKVAVVTGGAGGIGVATVEALAVAGAHVVLADIVDDTANEAAEKLAAQGLSVVGHSVDIASEASVERLVDFTVDTFGGIDVLDNNAALTATIRQDRDVVSMSVELWDQVLAVNLRGPMLLCKHTVPVMIERGGGSIINIASGQGLSGDRVMVAYGSSKGGLIALTRSVAAAYGADGIRCNAVAPGLVRTPALEADMPVPVQEMFQSANLIPRLGTPQDVSQLVAFLASPAASFITGQVLSVDGGFLAHLPTLSPLPPR</sequence>
<dbReference type="PANTHER" id="PTHR24321">
    <property type="entry name" value="DEHYDROGENASES, SHORT CHAIN"/>
    <property type="match status" value="1"/>
</dbReference>
<evidence type="ECO:0000313" key="4">
    <source>
        <dbReference type="Proteomes" id="UP000677413"/>
    </source>
</evidence>